<dbReference type="GO" id="GO:0005739">
    <property type="term" value="C:mitochondrion"/>
    <property type="evidence" value="ECO:0007669"/>
    <property type="project" value="TreeGrafter"/>
</dbReference>
<dbReference type="Pfam" id="PF06916">
    <property type="entry name" value="FAM210A-B_dom"/>
    <property type="match status" value="1"/>
</dbReference>
<name>A0A316UXY9_9BASI</name>
<evidence type="ECO:0000313" key="4">
    <source>
        <dbReference type="EMBL" id="PWN28763.1"/>
    </source>
</evidence>
<proteinExistence type="predicted"/>
<feature type="domain" description="DUF1279" evidence="3">
    <location>
        <begin position="130"/>
        <end position="282"/>
    </location>
</feature>
<evidence type="ECO:0000256" key="2">
    <source>
        <dbReference type="SAM" id="Phobius"/>
    </source>
</evidence>
<dbReference type="InterPro" id="IPR009688">
    <property type="entry name" value="FAM210A/B-like_dom"/>
</dbReference>
<keyword evidence="2" id="KW-0812">Transmembrane</keyword>
<keyword evidence="5" id="KW-1185">Reference proteome</keyword>
<feature type="compositionally biased region" description="Low complexity" evidence="1">
    <location>
        <begin position="90"/>
        <end position="105"/>
    </location>
</feature>
<feature type="transmembrane region" description="Helical" evidence="2">
    <location>
        <begin position="138"/>
        <end position="161"/>
    </location>
</feature>
<keyword evidence="2" id="KW-1133">Transmembrane helix</keyword>
<feature type="region of interest" description="Disordered" evidence="1">
    <location>
        <begin position="90"/>
        <end position="123"/>
    </location>
</feature>
<accession>A0A316UXY9</accession>
<evidence type="ECO:0000259" key="3">
    <source>
        <dbReference type="Pfam" id="PF06916"/>
    </source>
</evidence>
<evidence type="ECO:0000313" key="5">
    <source>
        <dbReference type="Proteomes" id="UP000245884"/>
    </source>
</evidence>
<reference evidence="4 5" key="1">
    <citation type="journal article" date="2018" name="Mol. Biol. Evol.">
        <title>Broad Genomic Sampling Reveals a Smut Pathogenic Ancestry of the Fungal Clade Ustilaginomycotina.</title>
        <authorList>
            <person name="Kijpornyongpan T."/>
            <person name="Mondo S.J."/>
            <person name="Barry K."/>
            <person name="Sandor L."/>
            <person name="Lee J."/>
            <person name="Lipzen A."/>
            <person name="Pangilinan J."/>
            <person name="LaButti K."/>
            <person name="Hainaut M."/>
            <person name="Henrissat B."/>
            <person name="Grigoriev I.V."/>
            <person name="Spatafora J.W."/>
            <person name="Aime M.C."/>
        </authorList>
    </citation>
    <scope>NUCLEOTIDE SEQUENCE [LARGE SCALE GENOMIC DNA]</scope>
    <source>
        <strain evidence="4 5">MCA 5214</strain>
    </source>
</reference>
<dbReference type="AlphaFoldDB" id="A0A316UXY9"/>
<dbReference type="EMBL" id="KZ819664">
    <property type="protein sequence ID" value="PWN28763.1"/>
    <property type="molecule type" value="Genomic_DNA"/>
</dbReference>
<sequence length="334" mass="34964">MASASASSSRQMLQAANALTRRTGVAASSSSASSLSLLHLHARSIATKAVRSATATTLQPLRSSGSTVLLQSSSRARTPRWSTLNLASRHASSSSSSSSSSSGAGASSGSGADGSTYDHPQGPNPTFRERMRYLWKRYGWWAFGVYNLWSLVDFSLTWAVIHLYGADHIRDVETRLRKYIGLEKRESTDVEVAQWPLNGQTPAVLGEGEKKHENNEAAAHVAADRLTKGVSEEEATQGVQAGANKSNGAGSSTLWAEAVLAYTIHKTLLLPFRVMGTGALTPSFVNWMVRLGWAKPLPPLAAAGTAAAGGVASTAAKRGAQGGASAAAKSASKP</sequence>
<dbReference type="OrthoDB" id="426386at2759"/>
<gene>
    <name evidence="4" type="ORF">BDZ90DRAFT_130155</name>
</gene>
<dbReference type="Proteomes" id="UP000245884">
    <property type="component" value="Unassembled WGS sequence"/>
</dbReference>
<dbReference type="InterPro" id="IPR045866">
    <property type="entry name" value="FAM210A/B-like"/>
</dbReference>
<dbReference type="PANTHER" id="PTHR21377">
    <property type="entry name" value="PROTEIN FAM210B, MITOCHONDRIAL"/>
    <property type="match status" value="1"/>
</dbReference>
<dbReference type="RefSeq" id="XP_025363375.1">
    <property type="nucleotide sequence ID" value="XM_025503370.1"/>
</dbReference>
<dbReference type="GeneID" id="37025193"/>
<dbReference type="STRING" id="1569628.A0A316UXY9"/>
<organism evidence="4 5">
    <name type="scientific">Jaminaea rosea</name>
    <dbReference type="NCBI Taxonomy" id="1569628"/>
    <lineage>
        <taxon>Eukaryota</taxon>
        <taxon>Fungi</taxon>
        <taxon>Dikarya</taxon>
        <taxon>Basidiomycota</taxon>
        <taxon>Ustilaginomycotina</taxon>
        <taxon>Exobasidiomycetes</taxon>
        <taxon>Microstromatales</taxon>
        <taxon>Microstromatales incertae sedis</taxon>
        <taxon>Jaminaea</taxon>
    </lineage>
</organism>
<keyword evidence="2" id="KW-0472">Membrane</keyword>
<protein>
    <recommendedName>
        <fullName evidence="3">DUF1279 domain-containing protein</fullName>
    </recommendedName>
</protein>
<dbReference type="PANTHER" id="PTHR21377:SF0">
    <property type="entry name" value="PROTEIN FAM210B, MITOCHONDRIAL"/>
    <property type="match status" value="1"/>
</dbReference>
<evidence type="ECO:0000256" key="1">
    <source>
        <dbReference type="SAM" id="MobiDB-lite"/>
    </source>
</evidence>